<accession>A0A2A8D0D9</accession>
<feature type="chain" id="PRO_5012179484" description="DUF2946 domain-containing protein" evidence="1">
    <location>
        <begin position="25"/>
        <end position="123"/>
    </location>
</feature>
<sequence>MLSRLRTFGACILLLAFGLGGVVAPHVHTAQHAVESTTAAQEAIHCQDASHDATAPVATAHFHVVDVPDCVLCATTHFFSAVVADVGVATALVTKALSLFPNQHVPLIRTSGLDIRGPPAGIA</sequence>
<reference evidence="2 3" key="1">
    <citation type="submission" date="2017-10" db="EMBL/GenBank/DDBJ databases">
        <title>Draft genome of Longibacter Salinarum.</title>
        <authorList>
            <person name="Goh K.M."/>
            <person name="Shamsir M.S."/>
            <person name="Lim S.W."/>
        </authorList>
    </citation>
    <scope>NUCLEOTIDE SEQUENCE [LARGE SCALE GENOMIC DNA]</scope>
    <source>
        <strain evidence="2 3">KCTC 52045</strain>
    </source>
</reference>
<keyword evidence="3" id="KW-1185">Reference proteome</keyword>
<evidence type="ECO:0008006" key="4">
    <source>
        <dbReference type="Google" id="ProtNLM"/>
    </source>
</evidence>
<gene>
    <name evidence="2" type="ORF">CRI94_05280</name>
</gene>
<keyword evidence="1" id="KW-0732">Signal</keyword>
<name>A0A2A8D0D9_9BACT</name>
<evidence type="ECO:0000256" key="1">
    <source>
        <dbReference type="SAM" id="SignalP"/>
    </source>
</evidence>
<dbReference type="RefSeq" id="WP_098074618.1">
    <property type="nucleotide sequence ID" value="NZ_PDEQ01000002.1"/>
</dbReference>
<comment type="caution">
    <text evidence="2">The sequence shown here is derived from an EMBL/GenBank/DDBJ whole genome shotgun (WGS) entry which is preliminary data.</text>
</comment>
<feature type="signal peptide" evidence="1">
    <location>
        <begin position="1"/>
        <end position="24"/>
    </location>
</feature>
<evidence type="ECO:0000313" key="2">
    <source>
        <dbReference type="EMBL" id="PEN14439.1"/>
    </source>
</evidence>
<dbReference type="EMBL" id="PDEQ01000002">
    <property type="protein sequence ID" value="PEN14439.1"/>
    <property type="molecule type" value="Genomic_DNA"/>
</dbReference>
<organism evidence="2 3">
    <name type="scientific">Longibacter salinarum</name>
    <dbReference type="NCBI Taxonomy" id="1850348"/>
    <lineage>
        <taxon>Bacteria</taxon>
        <taxon>Pseudomonadati</taxon>
        <taxon>Rhodothermota</taxon>
        <taxon>Rhodothermia</taxon>
        <taxon>Rhodothermales</taxon>
        <taxon>Salisaetaceae</taxon>
        <taxon>Longibacter</taxon>
    </lineage>
</organism>
<dbReference type="Proteomes" id="UP000220102">
    <property type="component" value="Unassembled WGS sequence"/>
</dbReference>
<evidence type="ECO:0000313" key="3">
    <source>
        <dbReference type="Proteomes" id="UP000220102"/>
    </source>
</evidence>
<proteinExistence type="predicted"/>
<protein>
    <recommendedName>
        <fullName evidence="4">DUF2946 domain-containing protein</fullName>
    </recommendedName>
</protein>
<dbReference type="AlphaFoldDB" id="A0A2A8D0D9"/>